<dbReference type="SUPFAM" id="SSF48452">
    <property type="entry name" value="TPR-like"/>
    <property type="match status" value="1"/>
</dbReference>
<dbReference type="EMBL" id="CP006905">
    <property type="protein sequence ID" value="AIY84607.1"/>
    <property type="molecule type" value="Genomic_DNA"/>
</dbReference>
<sequence>MIKKNLFLLTSVITIIIALGLSFMGFKCKEYKRYVGTGIEAIGNKNYDLAAEDLKQASNIYNKNEEVTSLKEAVLNYNKAKKYYDNGDYKSAQEYLNKIPDSYNDYGIKDDIDDLKNNIEIKYGKLCENKNK</sequence>
<keyword evidence="1" id="KW-1133">Transmembrane helix</keyword>
<keyword evidence="3" id="KW-1185">Reference proteome</keyword>
<keyword evidence="1" id="KW-0812">Transmembrane</keyword>
<keyword evidence="1" id="KW-0472">Membrane</keyword>
<dbReference type="eggNOG" id="ENOG5030G0I">
    <property type="taxonomic scope" value="Bacteria"/>
</dbReference>
<protein>
    <submittedName>
        <fullName evidence="2">Tetratricopeptide repeat family protein</fullName>
    </submittedName>
</protein>
<evidence type="ECO:0000256" key="1">
    <source>
        <dbReference type="SAM" id="Phobius"/>
    </source>
</evidence>
<dbReference type="Proteomes" id="UP000030635">
    <property type="component" value="Chromosome"/>
</dbReference>
<dbReference type="HOGENOM" id="CLU_1913387_0_0_9"/>
<accession>A0A0A7FYB4</accession>
<proteinExistence type="predicted"/>
<dbReference type="RefSeq" id="WP_039315311.1">
    <property type="nucleotide sequence ID" value="NZ_CP006905.1"/>
</dbReference>
<organism evidence="2 3">
    <name type="scientific">Clostridium baratii str. Sullivan</name>
    <dbReference type="NCBI Taxonomy" id="1415775"/>
    <lineage>
        <taxon>Bacteria</taxon>
        <taxon>Bacillati</taxon>
        <taxon>Bacillota</taxon>
        <taxon>Clostridia</taxon>
        <taxon>Eubacteriales</taxon>
        <taxon>Clostridiaceae</taxon>
        <taxon>Clostridium</taxon>
    </lineage>
</organism>
<dbReference type="KEGG" id="cbv:U729_2407"/>
<evidence type="ECO:0000313" key="3">
    <source>
        <dbReference type="Proteomes" id="UP000030635"/>
    </source>
</evidence>
<dbReference type="InterPro" id="IPR011990">
    <property type="entry name" value="TPR-like_helical_dom_sf"/>
</dbReference>
<dbReference type="AlphaFoldDB" id="A0A0A7FYB4"/>
<feature type="transmembrane region" description="Helical" evidence="1">
    <location>
        <begin position="6"/>
        <end position="26"/>
    </location>
</feature>
<reference evidence="2 3" key="1">
    <citation type="journal article" date="2015" name="Infect. Genet. Evol.">
        <title>Genomic sequences of six botulinum neurotoxin-producing strains representing three clostridial species illustrate the mobility and diversity of botulinum neurotoxin genes.</title>
        <authorList>
            <person name="Smith T.J."/>
            <person name="Hill K.K."/>
            <person name="Xie G."/>
            <person name="Foley B.T."/>
            <person name="Williamson C.H."/>
            <person name="Foster J.T."/>
            <person name="Johnson S.L."/>
            <person name="Chertkov O."/>
            <person name="Teshima H."/>
            <person name="Gibbons H.S."/>
            <person name="Johnsky L.A."/>
            <person name="Karavis M.A."/>
            <person name="Smith L.A."/>
        </authorList>
    </citation>
    <scope>NUCLEOTIDE SEQUENCE [LARGE SCALE GENOMIC DNA]</scope>
    <source>
        <strain evidence="2">Sullivan</strain>
    </source>
</reference>
<gene>
    <name evidence="2" type="ORF">U729_2407</name>
</gene>
<dbReference type="Gene3D" id="1.25.40.10">
    <property type="entry name" value="Tetratricopeptide repeat domain"/>
    <property type="match status" value="1"/>
</dbReference>
<evidence type="ECO:0000313" key="2">
    <source>
        <dbReference type="EMBL" id="AIY84607.1"/>
    </source>
</evidence>
<name>A0A0A7FYB4_9CLOT</name>